<dbReference type="EMBL" id="MU865380">
    <property type="protein sequence ID" value="KAK4224931.1"/>
    <property type="molecule type" value="Genomic_DNA"/>
</dbReference>
<comment type="cofactor">
    <cofactor evidence="1 5">
        <name>heme</name>
        <dbReference type="ChEBI" id="CHEBI:30413"/>
    </cofactor>
</comment>
<dbReference type="PANTHER" id="PTHR24305:SF199">
    <property type="entry name" value="P450, PUTATIVE (EUROFUNG)-RELATED"/>
    <property type="match status" value="1"/>
</dbReference>
<keyword evidence="3 5" id="KW-0479">Metal-binding</keyword>
<dbReference type="PANTHER" id="PTHR24305">
    <property type="entry name" value="CYTOCHROME P450"/>
    <property type="match status" value="1"/>
</dbReference>
<evidence type="ECO:0008006" key="10">
    <source>
        <dbReference type="Google" id="ProtNLM"/>
    </source>
</evidence>
<dbReference type="PRINTS" id="PR00463">
    <property type="entry name" value="EP450I"/>
</dbReference>
<reference evidence="8" key="1">
    <citation type="journal article" date="2023" name="Mol. Phylogenet. Evol.">
        <title>Genome-scale phylogeny and comparative genomics of the fungal order Sordariales.</title>
        <authorList>
            <person name="Hensen N."/>
            <person name="Bonometti L."/>
            <person name="Westerberg I."/>
            <person name="Brannstrom I.O."/>
            <person name="Guillou S."/>
            <person name="Cros-Aarteil S."/>
            <person name="Calhoun S."/>
            <person name="Haridas S."/>
            <person name="Kuo A."/>
            <person name="Mondo S."/>
            <person name="Pangilinan J."/>
            <person name="Riley R."/>
            <person name="LaButti K."/>
            <person name="Andreopoulos B."/>
            <person name="Lipzen A."/>
            <person name="Chen C."/>
            <person name="Yan M."/>
            <person name="Daum C."/>
            <person name="Ng V."/>
            <person name="Clum A."/>
            <person name="Steindorff A."/>
            <person name="Ohm R.A."/>
            <person name="Martin F."/>
            <person name="Silar P."/>
            <person name="Natvig D.O."/>
            <person name="Lalanne C."/>
            <person name="Gautier V."/>
            <person name="Ament-Velasquez S.L."/>
            <person name="Kruys A."/>
            <person name="Hutchinson M.I."/>
            <person name="Powell A.J."/>
            <person name="Barry K."/>
            <person name="Miller A.N."/>
            <person name="Grigoriev I.V."/>
            <person name="Debuchy R."/>
            <person name="Gladieux P."/>
            <person name="Hiltunen Thoren M."/>
            <person name="Johannesson H."/>
        </authorList>
    </citation>
    <scope>NUCLEOTIDE SEQUENCE</scope>
    <source>
        <strain evidence="8">CBS 990.96</strain>
    </source>
</reference>
<keyword evidence="6" id="KW-0560">Oxidoreductase</keyword>
<dbReference type="Pfam" id="PF00067">
    <property type="entry name" value="p450"/>
    <property type="match status" value="1"/>
</dbReference>
<organism evidence="8 9">
    <name type="scientific">Podospora fimiseda</name>
    <dbReference type="NCBI Taxonomy" id="252190"/>
    <lineage>
        <taxon>Eukaryota</taxon>
        <taxon>Fungi</taxon>
        <taxon>Dikarya</taxon>
        <taxon>Ascomycota</taxon>
        <taxon>Pezizomycotina</taxon>
        <taxon>Sordariomycetes</taxon>
        <taxon>Sordariomycetidae</taxon>
        <taxon>Sordariales</taxon>
        <taxon>Podosporaceae</taxon>
        <taxon>Podospora</taxon>
    </lineage>
</organism>
<evidence type="ECO:0000313" key="9">
    <source>
        <dbReference type="Proteomes" id="UP001301958"/>
    </source>
</evidence>
<evidence type="ECO:0000256" key="6">
    <source>
        <dbReference type="RuleBase" id="RU000461"/>
    </source>
</evidence>
<keyword evidence="7" id="KW-0472">Membrane</keyword>
<keyword evidence="2 5" id="KW-0349">Heme</keyword>
<dbReference type="Proteomes" id="UP001301958">
    <property type="component" value="Unassembled WGS sequence"/>
</dbReference>
<evidence type="ECO:0000256" key="2">
    <source>
        <dbReference type="ARBA" id="ARBA00022617"/>
    </source>
</evidence>
<protein>
    <recommendedName>
        <fullName evidence="10">Cytochrome P450</fullName>
    </recommendedName>
</protein>
<comment type="caution">
    <text evidence="8">The sequence shown here is derived from an EMBL/GenBank/DDBJ whole genome shotgun (WGS) entry which is preliminary data.</text>
</comment>
<name>A0AAN7BJW0_9PEZI</name>
<comment type="similarity">
    <text evidence="6">Belongs to the cytochrome P450 family.</text>
</comment>
<dbReference type="CDD" id="cd11058">
    <property type="entry name" value="CYP60B-like"/>
    <property type="match status" value="1"/>
</dbReference>
<dbReference type="InterPro" id="IPR017972">
    <property type="entry name" value="Cyt_P450_CS"/>
</dbReference>
<dbReference type="SUPFAM" id="SSF48264">
    <property type="entry name" value="Cytochrome P450"/>
    <property type="match status" value="1"/>
</dbReference>
<dbReference type="InterPro" id="IPR002401">
    <property type="entry name" value="Cyt_P450_E_grp-I"/>
</dbReference>
<dbReference type="Gene3D" id="1.10.630.10">
    <property type="entry name" value="Cytochrome P450"/>
    <property type="match status" value="1"/>
</dbReference>
<keyword evidence="6" id="KW-0503">Monooxygenase</keyword>
<dbReference type="InterPro" id="IPR001128">
    <property type="entry name" value="Cyt_P450"/>
</dbReference>
<evidence type="ECO:0000256" key="5">
    <source>
        <dbReference type="PIRSR" id="PIRSR602401-1"/>
    </source>
</evidence>
<dbReference type="InterPro" id="IPR036396">
    <property type="entry name" value="Cyt_P450_sf"/>
</dbReference>
<dbReference type="PROSITE" id="PS00086">
    <property type="entry name" value="CYTOCHROME_P450"/>
    <property type="match status" value="1"/>
</dbReference>
<feature type="transmembrane region" description="Helical" evidence="7">
    <location>
        <begin position="12"/>
        <end position="32"/>
    </location>
</feature>
<reference evidence="8" key="2">
    <citation type="submission" date="2023-05" db="EMBL/GenBank/DDBJ databases">
        <authorList>
            <consortium name="Lawrence Berkeley National Laboratory"/>
            <person name="Steindorff A."/>
            <person name="Hensen N."/>
            <person name="Bonometti L."/>
            <person name="Westerberg I."/>
            <person name="Brannstrom I.O."/>
            <person name="Guillou S."/>
            <person name="Cros-Aarteil S."/>
            <person name="Calhoun S."/>
            <person name="Haridas S."/>
            <person name="Kuo A."/>
            <person name="Mondo S."/>
            <person name="Pangilinan J."/>
            <person name="Riley R."/>
            <person name="Labutti K."/>
            <person name="Andreopoulos B."/>
            <person name="Lipzen A."/>
            <person name="Chen C."/>
            <person name="Yanf M."/>
            <person name="Daum C."/>
            <person name="Ng V."/>
            <person name="Clum A."/>
            <person name="Ohm R."/>
            <person name="Martin F."/>
            <person name="Silar P."/>
            <person name="Natvig D."/>
            <person name="Lalanne C."/>
            <person name="Gautier V."/>
            <person name="Ament-Velasquez S.L."/>
            <person name="Kruys A."/>
            <person name="Hutchinson M.I."/>
            <person name="Powell A.J."/>
            <person name="Barry K."/>
            <person name="Miller A.N."/>
            <person name="Grigoriev I.V."/>
            <person name="Debuchy R."/>
            <person name="Gladieux P."/>
            <person name="Thoren M.H."/>
            <person name="Johannesson H."/>
        </authorList>
    </citation>
    <scope>NUCLEOTIDE SEQUENCE</scope>
    <source>
        <strain evidence="8">CBS 990.96</strain>
    </source>
</reference>
<keyword evidence="4 5" id="KW-0408">Iron</keyword>
<proteinExistence type="inferred from homology"/>
<evidence type="ECO:0000256" key="4">
    <source>
        <dbReference type="ARBA" id="ARBA00023004"/>
    </source>
</evidence>
<dbReference type="GO" id="GO:0005506">
    <property type="term" value="F:iron ion binding"/>
    <property type="evidence" value="ECO:0007669"/>
    <property type="project" value="InterPro"/>
</dbReference>
<keyword evidence="7" id="KW-0812">Transmembrane</keyword>
<dbReference type="InterPro" id="IPR050121">
    <property type="entry name" value="Cytochrome_P450_monoxygenase"/>
</dbReference>
<keyword evidence="7" id="KW-1133">Transmembrane helix</keyword>
<accession>A0AAN7BJW0</accession>
<dbReference type="GO" id="GO:0004497">
    <property type="term" value="F:monooxygenase activity"/>
    <property type="evidence" value="ECO:0007669"/>
    <property type="project" value="UniProtKB-KW"/>
</dbReference>
<keyword evidence="9" id="KW-1185">Reference proteome</keyword>
<gene>
    <name evidence="8" type="ORF">QBC38DRAFT_396686</name>
</gene>
<dbReference type="GO" id="GO:0016705">
    <property type="term" value="F:oxidoreductase activity, acting on paired donors, with incorporation or reduction of molecular oxygen"/>
    <property type="evidence" value="ECO:0007669"/>
    <property type="project" value="InterPro"/>
</dbReference>
<evidence type="ECO:0000256" key="1">
    <source>
        <dbReference type="ARBA" id="ARBA00001971"/>
    </source>
</evidence>
<dbReference type="GO" id="GO:0020037">
    <property type="term" value="F:heme binding"/>
    <property type="evidence" value="ECO:0007669"/>
    <property type="project" value="InterPro"/>
</dbReference>
<evidence type="ECO:0000256" key="7">
    <source>
        <dbReference type="SAM" id="Phobius"/>
    </source>
</evidence>
<dbReference type="PRINTS" id="PR00385">
    <property type="entry name" value="P450"/>
</dbReference>
<evidence type="ECO:0000313" key="8">
    <source>
        <dbReference type="EMBL" id="KAK4224931.1"/>
    </source>
</evidence>
<dbReference type="AlphaFoldDB" id="A0AAN7BJW0"/>
<sequence>MTLHIPAPWHWLLIATLFIVYPIFHAIYNLYFHPLSKIPGPPLWCAIRLRYVFSQLSGNIVQDSAKFHQKYGHIVRVAPDEVSIVDKDIWADALQAPQISKDPRWWEPLPGLPALGIFGAINPDNHARVRKLISPAFTPRTLISQEPILQKYTSLLITRLREVVSANPDKPQNIVEWFNFTTFDIFGDLLFDESFECLHHSQYHSWMALLFNYAKSTVYNAVPGYYPWLGFVFKKLLPPSMKKMIRQHHQFILDKLDRRFKAIDRPDAMSHIIKAMQAEKTTISMDQLTTTAMDIVTAGSETTATALSAMVNYLVHHPDKLQNLTTELRTKFKDESEMTLDALREEKAPYLNAVINETLRMAPPIPWLPPRITPKEGKVICGTFLPGNTTLVSQIYLMNRSPSYFHSPDTFTPERYLPSSTSDPTSPFYNDQHQVVQPFSVGPKSCFGQYLAWAEMRLILARLLWAFDLEMTQEKEETVWEELKVFVFWEKCGVWVRMKVRDT</sequence>
<evidence type="ECO:0000256" key="3">
    <source>
        <dbReference type="ARBA" id="ARBA00022723"/>
    </source>
</evidence>
<feature type="binding site" description="axial binding residue" evidence="5">
    <location>
        <position position="446"/>
    </location>
    <ligand>
        <name>heme</name>
        <dbReference type="ChEBI" id="CHEBI:30413"/>
    </ligand>
    <ligandPart>
        <name>Fe</name>
        <dbReference type="ChEBI" id="CHEBI:18248"/>
    </ligandPart>
</feature>